<evidence type="ECO:0000256" key="1">
    <source>
        <dbReference type="ARBA" id="ARBA00012417"/>
    </source>
</evidence>
<keyword evidence="9" id="KW-1185">Reference proteome</keyword>
<dbReference type="GO" id="GO:0009360">
    <property type="term" value="C:DNA polymerase III complex"/>
    <property type="evidence" value="ECO:0007669"/>
    <property type="project" value="TreeGrafter"/>
</dbReference>
<comment type="catalytic activity">
    <reaction evidence="7">
        <text>DNA(n) + a 2'-deoxyribonucleoside 5'-triphosphate = DNA(n+1) + diphosphate</text>
        <dbReference type="Rhea" id="RHEA:22508"/>
        <dbReference type="Rhea" id="RHEA-COMP:17339"/>
        <dbReference type="Rhea" id="RHEA-COMP:17340"/>
        <dbReference type="ChEBI" id="CHEBI:33019"/>
        <dbReference type="ChEBI" id="CHEBI:61560"/>
        <dbReference type="ChEBI" id="CHEBI:173112"/>
        <dbReference type="EC" id="2.7.7.7"/>
    </reaction>
</comment>
<dbReference type="EMBL" id="MWXA01000005">
    <property type="protein sequence ID" value="OZG66909.1"/>
    <property type="molecule type" value="Genomic_DNA"/>
</dbReference>
<dbReference type="Proteomes" id="UP000216451">
    <property type="component" value="Unassembled WGS sequence"/>
</dbReference>
<dbReference type="OrthoDB" id="8478864at2"/>
<dbReference type="Gene3D" id="3.40.50.300">
    <property type="entry name" value="P-loop containing nucleotide triphosphate hydrolases"/>
    <property type="match status" value="1"/>
</dbReference>
<proteinExistence type="inferred from homology"/>
<dbReference type="RefSeq" id="WP_094693280.1">
    <property type="nucleotide sequence ID" value="NZ_CALENZ010000014.1"/>
</dbReference>
<dbReference type="AlphaFoldDB" id="A0A261G655"/>
<evidence type="ECO:0000256" key="5">
    <source>
        <dbReference type="ARBA" id="ARBA00022932"/>
    </source>
</evidence>
<evidence type="ECO:0000256" key="4">
    <source>
        <dbReference type="ARBA" id="ARBA00022705"/>
    </source>
</evidence>
<keyword evidence="5" id="KW-0239">DNA-directed DNA polymerase</keyword>
<evidence type="ECO:0000256" key="3">
    <source>
        <dbReference type="ARBA" id="ARBA00022695"/>
    </source>
</evidence>
<dbReference type="EC" id="2.7.7.7" evidence="1"/>
<dbReference type="InterPro" id="IPR005790">
    <property type="entry name" value="DNA_polIII_delta"/>
</dbReference>
<keyword evidence="2" id="KW-0808">Transferase</keyword>
<evidence type="ECO:0000313" key="9">
    <source>
        <dbReference type="Proteomes" id="UP000216451"/>
    </source>
</evidence>
<dbReference type="NCBIfam" id="TIGR01128">
    <property type="entry name" value="holA"/>
    <property type="match status" value="1"/>
</dbReference>
<comment type="similarity">
    <text evidence="6">Belongs to the DNA polymerase HolA subunit family.</text>
</comment>
<gene>
    <name evidence="8" type="ORF">BAQU_0981</name>
</gene>
<dbReference type="GeneID" id="98295647"/>
<dbReference type="InterPro" id="IPR027417">
    <property type="entry name" value="P-loop_NTPase"/>
</dbReference>
<keyword evidence="3" id="KW-0548">Nucleotidyltransferase</keyword>
<dbReference type="InterPro" id="IPR008921">
    <property type="entry name" value="DNA_pol3_clamp-load_cplx_C"/>
</dbReference>
<organism evidence="8 9">
    <name type="scientific">Bifidobacterium aquikefiri</name>
    <dbReference type="NCBI Taxonomy" id="1653207"/>
    <lineage>
        <taxon>Bacteria</taxon>
        <taxon>Bacillati</taxon>
        <taxon>Actinomycetota</taxon>
        <taxon>Actinomycetes</taxon>
        <taxon>Bifidobacteriales</taxon>
        <taxon>Bifidobacteriaceae</taxon>
        <taxon>Bifidobacterium</taxon>
    </lineage>
</organism>
<dbReference type="Gene3D" id="1.20.272.10">
    <property type="match status" value="1"/>
</dbReference>
<sequence>MAKKRSQASTVILVVGGDEYLNHRNVREAEHRACVARPDAEVIELDAADCDSYSFDEAVSPTLLSDVSIVVLRNLQRAGEALGKALETFCVEATRHPQDSSVVICQHEGGNKGKRLISTLKNKGAEVVMVPDLKKFDAKINFVYSLFEQQQRHIEPSAAQQLVNVLGERTGELASMCSQLCFDFDEDPISRATADSYLISDPQVTGFAVADKAVAGDVTGAVLGLRAAIEQGVAPLALIGALGLKLRTMAKASAIRHGTISQAEAKASPWQLRAAGRELSGWSSEGLGRCIESLAWADEQCKSNGGDPVYALERAIGAISAKGREIHGVGDSRNQGRYRS</sequence>
<keyword evidence="4" id="KW-0235">DNA replication</keyword>
<dbReference type="PANTHER" id="PTHR34388:SF1">
    <property type="entry name" value="DNA POLYMERASE III SUBUNIT DELTA"/>
    <property type="match status" value="1"/>
</dbReference>
<evidence type="ECO:0000256" key="7">
    <source>
        <dbReference type="ARBA" id="ARBA00049244"/>
    </source>
</evidence>
<evidence type="ECO:0000256" key="2">
    <source>
        <dbReference type="ARBA" id="ARBA00022679"/>
    </source>
</evidence>
<comment type="caution">
    <text evidence="8">The sequence shown here is derived from an EMBL/GenBank/DDBJ whole genome shotgun (WGS) entry which is preliminary data.</text>
</comment>
<dbReference type="GO" id="GO:0003677">
    <property type="term" value="F:DNA binding"/>
    <property type="evidence" value="ECO:0007669"/>
    <property type="project" value="InterPro"/>
</dbReference>
<evidence type="ECO:0000256" key="6">
    <source>
        <dbReference type="ARBA" id="ARBA00034754"/>
    </source>
</evidence>
<accession>A0A261G655</accession>
<dbReference type="PANTHER" id="PTHR34388">
    <property type="entry name" value="DNA POLYMERASE III SUBUNIT DELTA"/>
    <property type="match status" value="1"/>
</dbReference>
<evidence type="ECO:0000313" key="8">
    <source>
        <dbReference type="EMBL" id="OZG66909.1"/>
    </source>
</evidence>
<reference evidence="8 9" key="1">
    <citation type="journal article" date="2017" name="BMC Genomics">
        <title>Comparative genomic and phylogenomic analyses of the Bifidobacteriaceae family.</title>
        <authorList>
            <person name="Lugli G.A."/>
            <person name="Milani C."/>
            <person name="Turroni F."/>
            <person name="Duranti S."/>
            <person name="Mancabelli L."/>
            <person name="Mangifesta M."/>
            <person name="Ferrario C."/>
            <person name="Modesto M."/>
            <person name="Mattarelli P."/>
            <person name="Jiri K."/>
            <person name="van Sinderen D."/>
            <person name="Ventura M."/>
        </authorList>
    </citation>
    <scope>NUCLEOTIDE SEQUENCE [LARGE SCALE GENOMIC DNA]</scope>
    <source>
        <strain evidence="8 9">LMG 28769</strain>
    </source>
</reference>
<name>A0A261G655_9BIFI</name>
<dbReference type="GO" id="GO:0006261">
    <property type="term" value="P:DNA-templated DNA replication"/>
    <property type="evidence" value="ECO:0007669"/>
    <property type="project" value="TreeGrafter"/>
</dbReference>
<protein>
    <recommendedName>
        <fullName evidence="1">DNA-directed DNA polymerase</fullName>
        <ecNumber evidence="1">2.7.7.7</ecNumber>
    </recommendedName>
</protein>
<dbReference type="SUPFAM" id="SSF48019">
    <property type="entry name" value="post-AAA+ oligomerization domain-like"/>
    <property type="match status" value="1"/>
</dbReference>
<dbReference type="GO" id="GO:0003887">
    <property type="term" value="F:DNA-directed DNA polymerase activity"/>
    <property type="evidence" value="ECO:0007669"/>
    <property type="project" value="UniProtKB-KW"/>
</dbReference>